<sequence>MPVSLDFHDQGARLYKIAESASGEACRDAYIKYLDHMWRGPGWIPNDVREAVKRNKDAFPGKTVCEMLVYITKLAVDQNLSLQDLWNDKGLLRAGLVKLHEEQYQKPGLAMTSFMAQELWVMMKDLVFKEPAISAASTAYSQALQTVPKRQLSFVDLTHEPGPPAKRLQDFPLTAEEIEETLESPGEEVSEVKMSLLCRAVMAVYGGDGPLPEVSLQLTGSDVSPSVAEEVRGHLGSWGSIFLIHRMYRRWVLVVLSQTPEGTCKAAYHDSLRDDLEARVVKAGTETYLSLVGIDKELAFEFQVSLALVDAPKLCTDHPKNCPQQADQSAREIRAVCCLQRVLMSSHDCRISMSDKAERLSYLFMLARMSSVHGARLPASFRLVVEDLQRAPGRNLNESQPWPDTFQDIGKTFLRVNMRVLYQELENAKRELTERKLRRYSAEHNLTSTRAENRVLEQLHYYLLYPRLDFTEVKIHPFAATQGSVNDAETNFMEAARRVKEAKARVSNVERLIEMSSRARSIEQRRMQMNMIGQWIEGDREHGIRQHAAEQVRLRNEIERRREEQVLLWARARQGGWLNLFEA</sequence>
<evidence type="ECO:0000313" key="1">
    <source>
        <dbReference type="EMBL" id="KAJ3538084.1"/>
    </source>
</evidence>
<gene>
    <name evidence="1" type="ORF">NM208_g6063</name>
</gene>
<comment type="caution">
    <text evidence="1">The sequence shown here is derived from an EMBL/GenBank/DDBJ whole genome shotgun (WGS) entry which is preliminary data.</text>
</comment>
<organism evidence="1 2">
    <name type="scientific">Fusarium decemcellulare</name>
    <dbReference type="NCBI Taxonomy" id="57161"/>
    <lineage>
        <taxon>Eukaryota</taxon>
        <taxon>Fungi</taxon>
        <taxon>Dikarya</taxon>
        <taxon>Ascomycota</taxon>
        <taxon>Pezizomycotina</taxon>
        <taxon>Sordariomycetes</taxon>
        <taxon>Hypocreomycetidae</taxon>
        <taxon>Hypocreales</taxon>
        <taxon>Nectriaceae</taxon>
        <taxon>Fusarium</taxon>
        <taxon>Fusarium decemcellulare species complex</taxon>
    </lineage>
</organism>
<evidence type="ECO:0000313" key="2">
    <source>
        <dbReference type="Proteomes" id="UP001148629"/>
    </source>
</evidence>
<dbReference type="Proteomes" id="UP001148629">
    <property type="component" value="Unassembled WGS sequence"/>
</dbReference>
<keyword evidence="2" id="KW-1185">Reference proteome</keyword>
<proteinExistence type="predicted"/>
<reference evidence="1" key="1">
    <citation type="submission" date="2022-08" db="EMBL/GenBank/DDBJ databases">
        <title>Genome Sequence of Fusarium decemcellulare.</title>
        <authorList>
            <person name="Buettner E."/>
        </authorList>
    </citation>
    <scope>NUCLEOTIDE SEQUENCE</scope>
    <source>
        <strain evidence="1">Babe19</strain>
    </source>
</reference>
<accession>A0ACC1SEJ9</accession>
<name>A0ACC1SEJ9_9HYPO</name>
<dbReference type="EMBL" id="JANRMS010000542">
    <property type="protein sequence ID" value="KAJ3538084.1"/>
    <property type="molecule type" value="Genomic_DNA"/>
</dbReference>
<protein>
    <submittedName>
        <fullName evidence="1">Uncharacterized protein</fullName>
    </submittedName>
</protein>